<dbReference type="AlphaFoldDB" id="H5SGQ4"/>
<protein>
    <submittedName>
        <fullName evidence="2">Uncharacterized protein</fullName>
    </submittedName>
</protein>
<sequence>MDACPGEVPPQRSVDFPLRQRLKADLNGFVAIPFWRAELHNGTRTCLDNGAGNRSPVGQEDLGHAEFLP</sequence>
<accession>H5SGQ4</accession>
<reference evidence="2" key="1">
    <citation type="journal article" date="2005" name="Environ. Microbiol.">
        <title>Genetic and functional properties of uncultivated thermophilic crenarchaeotes from a subsurface gold mine as revealed by analysis of genome fragments.</title>
        <authorList>
            <person name="Nunoura T."/>
            <person name="Hirayama H."/>
            <person name="Takami H."/>
            <person name="Oida H."/>
            <person name="Nishi S."/>
            <person name="Shimamura S."/>
            <person name="Suzuki Y."/>
            <person name="Inagaki F."/>
            <person name="Takai K."/>
            <person name="Nealson K.H."/>
            <person name="Horikoshi K."/>
        </authorList>
    </citation>
    <scope>NUCLEOTIDE SEQUENCE</scope>
</reference>
<gene>
    <name evidence="2" type="ORF">HGMM_F27B02C42</name>
</gene>
<evidence type="ECO:0000313" key="2">
    <source>
        <dbReference type="EMBL" id="BAL55340.1"/>
    </source>
</evidence>
<name>H5SGQ4_9BACT</name>
<reference evidence="2" key="2">
    <citation type="journal article" date="2012" name="PLoS ONE">
        <title>A Deeply Branching Thermophilic Bacterium with an Ancient Acetyl-CoA Pathway Dominates a Subsurface Ecosystem.</title>
        <authorList>
            <person name="Takami H."/>
            <person name="Noguchi H."/>
            <person name="Takaki Y."/>
            <person name="Uchiyama I."/>
            <person name="Toyoda A."/>
            <person name="Nishi S."/>
            <person name="Chee G.-J."/>
            <person name="Arai W."/>
            <person name="Nunoura T."/>
            <person name="Itoh T."/>
            <person name="Hattori M."/>
            <person name="Takai K."/>
        </authorList>
    </citation>
    <scope>NUCLEOTIDE SEQUENCE</scope>
</reference>
<organism evidence="2">
    <name type="scientific">uncultured Chlorobiota bacterium</name>
    <dbReference type="NCBI Taxonomy" id="156405"/>
    <lineage>
        <taxon>Bacteria</taxon>
        <taxon>Pseudomonadati</taxon>
        <taxon>Chlorobiota</taxon>
        <taxon>environmental samples</taxon>
    </lineage>
</organism>
<dbReference type="EMBL" id="AP011715">
    <property type="protein sequence ID" value="BAL55340.1"/>
    <property type="molecule type" value="Genomic_DNA"/>
</dbReference>
<proteinExistence type="predicted"/>
<feature type="region of interest" description="Disordered" evidence="1">
    <location>
        <begin position="48"/>
        <end position="69"/>
    </location>
</feature>
<evidence type="ECO:0000256" key="1">
    <source>
        <dbReference type="SAM" id="MobiDB-lite"/>
    </source>
</evidence>